<evidence type="ECO:0000259" key="1">
    <source>
        <dbReference type="Pfam" id="PF04824"/>
    </source>
</evidence>
<dbReference type="InterPro" id="IPR036390">
    <property type="entry name" value="WH_DNA-bd_sf"/>
</dbReference>
<dbReference type="PANTHER" id="PTHR12585">
    <property type="entry name" value="SCC1 / RAD21 FAMILY MEMBER"/>
    <property type="match status" value="1"/>
</dbReference>
<dbReference type="GO" id="GO:1990414">
    <property type="term" value="P:replication-born double-strand break repair via sister chromatid exchange"/>
    <property type="evidence" value="ECO:0007669"/>
    <property type="project" value="TreeGrafter"/>
</dbReference>
<dbReference type="InterPro" id="IPR006909">
    <property type="entry name" value="Rad21/Rec8_C_eu"/>
</dbReference>
<proteinExistence type="predicted"/>
<organism evidence="2 3">
    <name type="scientific">Dromaius novaehollandiae</name>
    <name type="common">Emu</name>
    <dbReference type="NCBI Taxonomy" id="8790"/>
    <lineage>
        <taxon>Eukaryota</taxon>
        <taxon>Metazoa</taxon>
        <taxon>Chordata</taxon>
        <taxon>Craniata</taxon>
        <taxon>Vertebrata</taxon>
        <taxon>Euteleostomi</taxon>
        <taxon>Archelosauria</taxon>
        <taxon>Archosauria</taxon>
        <taxon>Dinosauria</taxon>
        <taxon>Saurischia</taxon>
        <taxon>Theropoda</taxon>
        <taxon>Coelurosauria</taxon>
        <taxon>Aves</taxon>
        <taxon>Palaeognathae</taxon>
        <taxon>Casuariiformes</taxon>
        <taxon>Dromaiidae</taxon>
        <taxon>Dromaius</taxon>
    </lineage>
</organism>
<keyword evidence="3" id="KW-1185">Reference proteome</keyword>
<dbReference type="GO" id="GO:0007062">
    <property type="term" value="P:sister chromatid cohesion"/>
    <property type="evidence" value="ECO:0007669"/>
    <property type="project" value="InterPro"/>
</dbReference>
<feature type="domain" description="Rad21/Rec8-like protein C-terminal eukaryotic" evidence="1">
    <location>
        <begin position="6"/>
        <end position="58"/>
    </location>
</feature>
<dbReference type="AlphaFoldDB" id="A0A8C4J781"/>
<reference evidence="2" key="1">
    <citation type="submission" date="2025-08" db="UniProtKB">
        <authorList>
            <consortium name="Ensembl"/>
        </authorList>
    </citation>
    <scope>IDENTIFICATION</scope>
</reference>
<dbReference type="Ensembl" id="ENSDNVT00000006407.1">
    <property type="protein sequence ID" value="ENSDNVP00000005313.1"/>
    <property type="gene ID" value="ENSDNVG00000003817.1"/>
</dbReference>
<reference evidence="2" key="2">
    <citation type="submission" date="2025-09" db="UniProtKB">
        <authorList>
            <consortium name="Ensembl"/>
        </authorList>
    </citation>
    <scope>IDENTIFICATION</scope>
</reference>
<name>A0A8C4J781_DRONO</name>
<evidence type="ECO:0000313" key="3">
    <source>
        <dbReference type="Proteomes" id="UP000694423"/>
    </source>
</evidence>
<dbReference type="Gene3D" id="1.10.10.580">
    <property type="entry name" value="Structural maintenance of chromosome 1. Chain E"/>
    <property type="match status" value="1"/>
</dbReference>
<dbReference type="Pfam" id="PF04824">
    <property type="entry name" value="Rad21_Rec8"/>
    <property type="match status" value="1"/>
</dbReference>
<sequence>MNKSGVNSFSLLELCQKNNRKEAAAKFYIFLVLKKQLVIELTQSAPFADITATVGPKFNTL</sequence>
<accession>A0A8C4J781</accession>
<dbReference type="SUPFAM" id="SSF46785">
    <property type="entry name" value="Winged helix' DNA-binding domain"/>
    <property type="match status" value="1"/>
</dbReference>
<evidence type="ECO:0000313" key="2">
    <source>
        <dbReference type="Ensembl" id="ENSDNVP00000005313.1"/>
    </source>
</evidence>
<dbReference type="PANTHER" id="PTHR12585:SF19">
    <property type="entry name" value="DOUBLE-STRAND-BREAK REPAIR PROTEIN RAD21-LIKE PROTEIN 1"/>
    <property type="match status" value="1"/>
</dbReference>
<dbReference type="GO" id="GO:0030893">
    <property type="term" value="C:meiotic cohesin complex"/>
    <property type="evidence" value="ECO:0007669"/>
    <property type="project" value="TreeGrafter"/>
</dbReference>
<dbReference type="InterPro" id="IPR039781">
    <property type="entry name" value="Rad21/Rec8-like"/>
</dbReference>
<dbReference type="GO" id="GO:0003682">
    <property type="term" value="F:chromatin binding"/>
    <property type="evidence" value="ECO:0007669"/>
    <property type="project" value="TreeGrafter"/>
</dbReference>
<dbReference type="Proteomes" id="UP000694423">
    <property type="component" value="Unplaced"/>
</dbReference>
<dbReference type="InterPro" id="IPR023093">
    <property type="entry name" value="ScpA-like_C"/>
</dbReference>
<protein>
    <recommendedName>
        <fullName evidence="1">Rad21/Rec8-like protein C-terminal eukaryotic domain-containing protein</fullName>
    </recommendedName>
</protein>